<keyword evidence="2" id="KW-1185">Reference proteome</keyword>
<sequence>MTKTNTDFYPITLPTTGNIVHNAQLRYVNIDKVLADSKSDRASKYDGFLNIAYQDSADTLILQSGEIINAVRFTTHDRFVIPVTEVIKKAKTLKAALLNLDKTEMRVIQLLLASILYAPEIKNVPGHCVDFKTFLKQLNTRRWNGFLEFSAPHEINFLTVEAGIPRKTFFSEKLALDHGKKFMLALVDLLGTKQYKISAYPYLQLHDKFLKQIHPAQIVLFSKVFLAVFNYISQEMGATSAHEMFRATQQELDEDFPLLLTMAIDRQGNLIYNGISQPEVFTDSLSAWFNGSIMKITQTTKIEIIPAIEDILKPDQVTLNSLGFYNNCSMLKRGI</sequence>
<dbReference type="EMBL" id="JBHPBY010000132">
    <property type="protein sequence ID" value="MFC1850892.1"/>
    <property type="molecule type" value="Genomic_DNA"/>
</dbReference>
<reference evidence="1 2" key="1">
    <citation type="submission" date="2024-09" db="EMBL/GenBank/DDBJ databases">
        <title>Laminarin stimulates single cell rates of sulfate reduction while oxygen inhibits transcriptomic activity in coastal marine sediment.</title>
        <authorList>
            <person name="Lindsay M."/>
            <person name="Orcutt B."/>
            <person name="Emerson D."/>
            <person name="Stepanauskas R."/>
            <person name="D'Angelo T."/>
        </authorList>
    </citation>
    <scope>NUCLEOTIDE SEQUENCE [LARGE SCALE GENOMIC DNA]</scope>
    <source>
        <strain evidence="1">SAG AM-311-K15</strain>
    </source>
</reference>
<protein>
    <submittedName>
        <fullName evidence="1">Uncharacterized protein</fullName>
    </submittedName>
</protein>
<evidence type="ECO:0000313" key="1">
    <source>
        <dbReference type="EMBL" id="MFC1850892.1"/>
    </source>
</evidence>
<proteinExistence type="predicted"/>
<dbReference type="Proteomes" id="UP001594351">
    <property type="component" value="Unassembled WGS sequence"/>
</dbReference>
<gene>
    <name evidence="1" type="ORF">ACFL27_11920</name>
</gene>
<name>A0ABV6YXF9_UNCC1</name>
<evidence type="ECO:0000313" key="2">
    <source>
        <dbReference type="Proteomes" id="UP001594351"/>
    </source>
</evidence>
<comment type="caution">
    <text evidence="1">The sequence shown here is derived from an EMBL/GenBank/DDBJ whole genome shotgun (WGS) entry which is preliminary data.</text>
</comment>
<organism evidence="1 2">
    <name type="scientific">candidate division CSSED10-310 bacterium</name>
    <dbReference type="NCBI Taxonomy" id="2855610"/>
    <lineage>
        <taxon>Bacteria</taxon>
        <taxon>Bacteria division CSSED10-310</taxon>
    </lineage>
</organism>
<accession>A0ABV6YXF9</accession>